<evidence type="ECO:0000313" key="2">
    <source>
        <dbReference type="EMBL" id="KAF5793115.1"/>
    </source>
</evidence>
<evidence type="ECO:0000256" key="1">
    <source>
        <dbReference type="SAM" id="Phobius"/>
    </source>
</evidence>
<dbReference type="AlphaFoldDB" id="A0A9K3NAW1"/>
<accession>A0A9K3NAW1</accession>
<proteinExistence type="predicted"/>
<protein>
    <submittedName>
        <fullName evidence="2">Uncharacterized protein</fullName>
    </submittedName>
</protein>
<reference evidence="2" key="2">
    <citation type="submission" date="2020-06" db="EMBL/GenBank/DDBJ databases">
        <title>Helianthus annuus Genome sequencing and assembly Release 2.</title>
        <authorList>
            <person name="Gouzy J."/>
            <person name="Langlade N."/>
            <person name="Munos S."/>
        </authorList>
    </citation>
    <scope>NUCLEOTIDE SEQUENCE</scope>
    <source>
        <tissue evidence="2">Leaves</tissue>
    </source>
</reference>
<dbReference type="Proteomes" id="UP000215914">
    <property type="component" value="Unassembled WGS sequence"/>
</dbReference>
<keyword evidence="1" id="KW-0812">Transmembrane</keyword>
<keyword evidence="3" id="KW-1185">Reference proteome</keyword>
<name>A0A9K3NAW1_HELAN</name>
<feature type="transmembrane region" description="Helical" evidence="1">
    <location>
        <begin position="22"/>
        <end position="42"/>
    </location>
</feature>
<organism evidence="2 3">
    <name type="scientific">Helianthus annuus</name>
    <name type="common">Common sunflower</name>
    <dbReference type="NCBI Taxonomy" id="4232"/>
    <lineage>
        <taxon>Eukaryota</taxon>
        <taxon>Viridiplantae</taxon>
        <taxon>Streptophyta</taxon>
        <taxon>Embryophyta</taxon>
        <taxon>Tracheophyta</taxon>
        <taxon>Spermatophyta</taxon>
        <taxon>Magnoliopsida</taxon>
        <taxon>eudicotyledons</taxon>
        <taxon>Gunneridae</taxon>
        <taxon>Pentapetalae</taxon>
        <taxon>asterids</taxon>
        <taxon>campanulids</taxon>
        <taxon>Asterales</taxon>
        <taxon>Asteraceae</taxon>
        <taxon>Asteroideae</taxon>
        <taxon>Heliantheae alliance</taxon>
        <taxon>Heliantheae</taxon>
        <taxon>Helianthus</taxon>
    </lineage>
</organism>
<evidence type="ECO:0000313" key="3">
    <source>
        <dbReference type="Proteomes" id="UP000215914"/>
    </source>
</evidence>
<keyword evidence="1" id="KW-0472">Membrane</keyword>
<dbReference type="Gramene" id="mRNA:HanXRQr2_Chr09g0413821">
    <property type="protein sequence ID" value="CDS:HanXRQr2_Chr09g0413821.1"/>
    <property type="gene ID" value="HanXRQr2_Chr09g0413821"/>
</dbReference>
<gene>
    <name evidence="2" type="ORF">HanXRQr2_Chr09g0413821</name>
</gene>
<comment type="caution">
    <text evidence="2">The sequence shown here is derived from an EMBL/GenBank/DDBJ whole genome shotgun (WGS) entry which is preliminary data.</text>
</comment>
<dbReference type="EMBL" id="MNCJ02000324">
    <property type="protein sequence ID" value="KAF5793115.1"/>
    <property type="molecule type" value="Genomic_DNA"/>
</dbReference>
<keyword evidence="1" id="KW-1133">Transmembrane helix</keyword>
<sequence>MGSIYIYIITRNYIPESYFQNFFVFVLFFFNSCLGMIQYNIFINWKTNLSFKIYIYMLQIQNY</sequence>
<reference evidence="2" key="1">
    <citation type="journal article" date="2017" name="Nature">
        <title>The sunflower genome provides insights into oil metabolism, flowering and Asterid evolution.</title>
        <authorList>
            <person name="Badouin H."/>
            <person name="Gouzy J."/>
            <person name="Grassa C.J."/>
            <person name="Murat F."/>
            <person name="Staton S.E."/>
            <person name="Cottret L."/>
            <person name="Lelandais-Briere C."/>
            <person name="Owens G.L."/>
            <person name="Carrere S."/>
            <person name="Mayjonade B."/>
            <person name="Legrand L."/>
            <person name="Gill N."/>
            <person name="Kane N.C."/>
            <person name="Bowers J.E."/>
            <person name="Hubner S."/>
            <person name="Bellec A."/>
            <person name="Berard A."/>
            <person name="Berges H."/>
            <person name="Blanchet N."/>
            <person name="Boniface M.C."/>
            <person name="Brunel D."/>
            <person name="Catrice O."/>
            <person name="Chaidir N."/>
            <person name="Claudel C."/>
            <person name="Donnadieu C."/>
            <person name="Faraut T."/>
            <person name="Fievet G."/>
            <person name="Helmstetter N."/>
            <person name="King M."/>
            <person name="Knapp S.J."/>
            <person name="Lai Z."/>
            <person name="Le Paslier M.C."/>
            <person name="Lippi Y."/>
            <person name="Lorenzon L."/>
            <person name="Mandel J.R."/>
            <person name="Marage G."/>
            <person name="Marchand G."/>
            <person name="Marquand E."/>
            <person name="Bret-Mestries E."/>
            <person name="Morien E."/>
            <person name="Nambeesan S."/>
            <person name="Nguyen T."/>
            <person name="Pegot-Espagnet P."/>
            <person name="Pouilly N."/>
            <person name="Raftis F."/>
            <person name="Sallet E."/>
            <person name="Schiex T."/>
            <person name="Thomas J."/>
            <person name="Vandecasteele C."/>
            <person name="Vares D."/>
            <person name="Vear F."/>
            <person name="Vautrin S."/>
            <person name="Crespi M."/>
            <person name="Mangin B."/>
            <person name="Burke J.M."/>
            <person name="Salse J."/>
            <person name="Munos S."/>
            <person name="Vincourt P."/>
            <person name="Rieseberg L.H."/>
            <person name="Langlade N.B."/>
        </authorList>
    </citation>
    <scope>NUCLEOTIDE SEQUENCE</scope>
    <source>
        <tissue evidence="2">Leaves</tissue>
    </source>
</reference>